<dbReference type="SUPFAM" id="SSF48452">
    <property type="entry name" value="TPR-like"/>
    <property type="match status" value="1"/>
</dbReference>
<name>A0A3G9JF79_MICVR</name>
<accession>A0A3G9JF79</accession>
<dbReference type="InterPro" id="IPR019734">
    <property type="entry name" value="TPR_rpt"/>
</dbReference>
<protein>
    <submittedName>
        <fullName evidence="2">Uncharacterized protein</fullName>
    </submittedName>
</protein>
<dbReference type="InterPro" id="IPR011990">
    <property type="entry name" value="TPR-like_helical_dom_sf"/>
</dbReference>
<proteinExistence type="predicted"/>
<evidence type="ECO:0000313" key="2">
    <source>
        <dbReference type="EMBL" id="BBH38602.1"/>
    </source>
</evidence>
<reference evidence="2 3" key="1">
    <citation type="submission" date="2018-11" db="EMBL/GenBank/DDBJ databases">
        <title>Complete genome sequence of Microcystis aeruginosa NIES-102.</title>
        <authorList>
            <person name="Yamaguchi H."/>
            <person name="Suzuki S."/>
            <person name="Kawachi M."/>
        </authorList>
    </citation>
    <scope>NUCLEOTIDE SEQUENCE [LARGE SCALE GENOMIC DNA]</scope>
    <source>
        <strain evidence="2 3">NIES-102</strain>
    </source>
</reference>
<dbReference type="Pfam" id="PF13432">
    <property type="entry name" value="TPR_16"/>
    <property type="match status" value="1"/>
</dbReference>
<dbReference type="SMART" id="SM00028">
    <property type="entry name" value="TPR"/>
    <property type="match status" value="2"/>
</dbReference>
<evidence type="ECO:0000256" key="1">
    <source>
        <dbReference type="PROSITE-ProRule" id="PRU00339"/>
    </source>
</evidence>
<dbReference type="AlphaFoldDB" id="A0A3G9JF79"/>
<dbReference type="Proteomes" id="UP000278152">
    <property type="component" value="Chromosome"/>
</dbReference>
<dbReference type="RefSeq" id="WP_002798249.1">
    <property type="nucleotide sequence ID" value="NZ_AP019314.1"/>
</dbReference>
<gene>
    <name evidence="2" type="ORF">myaer102_11060</name>
</gene>
<dbReference type="PROSITE" id="PS50005">
    <property type="entry name" value="TPR"/>
    <property type="match status" value="1"/>
</dbReference>
<keyword evidence="1" id="KW-0802">TPR repeat</keyword>
<dbReference type="EMBL" id="AP019314">
    <property type="protein sequence ID" value="BBH38602.1"/>
    <property type="molecule type" value="Genomic_DNA"/>
</dbReference>
<dbReference type="KEGG" id="mvz:myaer102_11060"/>
<evidence type="ECO:0000313" key="3">
    <source>
        <dbReference type="Proteomes" id="UP000278152"/>
    </source>
</evidence>
<organism evidence="2 3">
    <name type="scientific">Microcystis viridis NIES-102</name>
    <dbReference type="NCBI Taxonomy" id="213615"/>
    <lineage>
        <taxon>Bacteria</taxon>
        <taxon>Bacillati</taxon>
        <taxon>Cyanobacteriota</taxon>
        <taxon>Cyanophyceae</taxon>
        <taxon>Oscillatoriophycideae</taxon>
        <taxon>Chroococcales</taxon>
        <taxon>Microcystaceae</taxon>
        <taxon>Microcystis</taxon>
    </lineage>
</organism>
<sequence>MLFLNDLPIPWSHRPYFDLSPYQSGAWHIQGIDYSYRNLVSEVQNVGTSLSVNPVTLVHPASFREQLIRETGLFQYSIKNPLALPDELRTERWRVLCSHLVHYRELSPTTQLETINLLSSLCFHEAILKYVTASTDEDITRDSTIAKLAYSRAMSKILCQESIGTSENLEDLKQLVQHASKESFVVFGAAVELIVLHATVFRDLAAVAHWREVASGALDHLEPSLDHFEFKRLTSFYHRAAVFAPLLLGERQTVVREMDICQSLAEELIRECKNETERISAHDNLTTVFESRTKEALWLGDIDLAGERAKKMVELEPLYSHYRLQLGEVLLKQNKFEEAAKIYRSATRLGPPGMAIAWFMAGQCHERLGEIDIACDCYLASVQMDELAISAVEKINKLAPRLGNSMLTDWSTARLEQLREQQRGIVSKTKTSYIPEAASALKLAGERELSQI</sequence>
<feature type="repeat" description="TPR" evidence="1">
    <location>
        <begin position="320"/>
        <end position="353"/>
    </location>
</feature>
<dbReference type="Gene3D" id="1.25.40.10">
    <property type="entry name" value="Tetratricopeptide repeat domain"/>
    <property type="match status" value="1"/>
</dbReference>